<dbReference type="Gene3D" id="3.40.50.1820">
    <property type="entry name" value="alpha/beta hydrolase"/>
    <property type="match status" value="1"/>
</dbReference>
<sequence length="320" mass="36538">MKKLLFALFILITFLVSQMKQPSIDKHSENNNESFIEVHHGELVFSCRSAGLENTGEAVILLHGFPETSHMWVDLLHQLSSRGYRVIAPNQRGYSPGARPGDIKEYSIKNIAEDVFALADAFDFEQFHLVGHDWGSAIGWAVVALQPEKVLSWTAMSVPHMKAFSYAYKYDKDQQERSKYIGFFKLPFIPELYFSWNKYSNLKNIWNKSSPEQKGIYLNVFQQRGALKAALNWYRANIGTTVEAEDQIAFDDVTVPSQLIWGNRDMALGRTGAELTGDYMKGPYRLIELDAGHWLIQESFPEVSSAIIEHIEKHTEIKNK</sequence>
<dbReference type="GO" id="GO:0016787">
    <property type="term" value="F:hydrolase activity"/>
    <property type="evidence" value="ECO:0007669"/>
    <property type="project" value="UniProtKB-KW"/>
</dbReference>
<dbReference type="AlphaFoldDB" id="A0A381N119"/>
<protein>
    <recommendedName>
        <fullName evidence="2">AB hydrolase-1 domain-containing protein</fullName>
    </recommendedName>
</protein>
<dbReference type="InterPro" id="IPR000073">
    <property type="entry name" value="AB_hydrolase_1"/>
</dbReference>
<name>A0A381N119_9ZZZZ</name>
<dbReference type="EMBL" id="UINC01000061">
    <property type="protein sequence ID" value="SUZ48292.1"/>
    <property type="molecule type" value="Genomic_DNA"/>
</dbReference>
<keyword evidence="1" id="KW-0378">Hydrolase</keyword>
<accession>A0A381N119</accession>
<evidence type="ECO:0000259" key="2">
    <source>
        <dbReference type="Pfam" id="PF00561"/>
    </source>
</evidence>
<dbReference type="InterPro" id="IPR000639">
    <property type="entry name" value="Epox_hydrolase-like"/>
</dbReference>
<dbReference type="PANTHER" id="PTHR43329">
    <property type="entry name" value="EPOXIDE HYDROLASE"/>
    <property type="match status" value="1"/>
</dbReference>
<dbReference type="PRINTS" id="PR00412">
    <property type="entry name" value="EPOXHYDRLASE"/>
</dbReference>
<feature type="domain" description="AB hydrolase-1" evidence="2">
    <location>
        <begin position="58"/>
        <end position="296"/>
    </location>
</feature>
<dbReference type="Pfam" id="PF00561">
    <property type="entry name" value="Abhydrolase_1"/>
    <property type="match status" value="1"/>
</dbReference>
<evidence type="ECO:0000313" key="3">
    <source>
        <dbReference type="EMBL" id="SUZ48292.1"/>
    </source>
</evidence>
<organism evidence="3">
    <name type="scientific">marine metagenome</name>
    <dbReference type="NCBI Taxonomy" id="408172"/>
    <lineage>
        <taxon>unclassified sequences</taxon>
        <taxon>metagenomes</taxon>
        <taxon>ecological metagenomes</taxon>
    </lineage>
</organism>
<dbReference type="InterPro" id="IPR029058">
    <property type="entry name" value="AB_hydrolase_fold"/>
</dbReference>
<reference evidence="3" key="1">
    <citation type="submission" date="2018-05" db="EMBL/GenBank/DDBJ databases">
        <authorList>
            <person name="Lanie J.A."/>
            <person name="Ng W.-L."/>
            <person name="Kazmierczak K.M."/>
            <person name="Andrzejewski T.M."/>
            <person name="Davidsen T.M."/>
            <person name="Wayne K.J."/>
            <person name="Tettelin H."/>
            <person name="Glass J.I."/>
            <person name="Rusch D."/>
            <person name="Podicherti R."/>
            <person name="Tsui H.-C.T."/>
            <person name="Winkler M.E."/>
        </authorList>
    </citation>
    <scope>NUCLEOTIDE SEQUENCE</scope>
</reference>
<proteinExistence type="predicted"/>
<dbReference type="SUPFAM" id="SSF53474">
    <property type="entry name" value="alpha/beta-Hydrolases"/>
    <property type="match status" value="1"/>
</dbReference>
<evidence type="ECO:0000256" key="1">
    <source>
        <dbReference type="ARBA" id="ARBA00022801"/>
    </source>
</evidence>
<gene>
    <name evidence="3" type="ORF">METZ01_LOCUS1146</name>
</gene>